<protein>
    <submittedName>
        <fullName evidence="1">Uncharacterized protein</fullName>
    </submittedName>
</protein>
<accession>A0A5C6XEY9</accession>
<reference evidence="1 2" key="1">
    <citation type="submission" date="2019-08" db="EMBL/GenBank/DDBJ databases">
        <title>Bradymonadales sp. TMQ4.</title>
        <authorList>
            <person name="Liang Q."/>
        </authorList>
    </citation>
    <scope>NUCLEOTIDE SEQUENCE [LARGE SCALE GENOMIC DNA]</scope>
    <source>
        <strain evidence="1 2">TMQ4</strain>
    </source>
</reference>
<dbReference type="Proteomes" id="UP000321412">
    <property type="component" value="Unassembled WGS sequence"/>
</dbReference>
<dbReference type="OrthoDB" id="5492806at2"/>
<sequence length="344" mass="36241">MCEFGSDCQDCGIRIEGDDTVCEPRCPEGFCGPDGCGGTCAACDEDVWGENEARLRVIVGQHPGEASARKVCFYREGESTPFEVMTQPAVTTGRIASVYAEYVTMPASPDLRVAHLAWEDAYDESDEGCDASLARPVSAEGLVAGEYHTLVVTAYAQGSSEACATDSEVEGCGFYPAGSGTSGSTEACPAPAAMLVRDGQRVDGSYQAGWRVVNVTANAQIIAASSEDNLWNRHASLLSAQGAAEAQVYNTLAFTTSMRVCPAYVLCEPGVDEEQQRAAVAACTRGEASWLLAELNHGRLSSIDQATTIYVFGNAGRLDSTGDGVIEQDISLVVANDVRDGALP</sequence>
<evidence type="ECO:0000313" key="2">
    <source>
        <dbReference type="Proteomes" id="UP000321412"/>
    </source>
</evidence>
<dbReference type="AlphaFoldDB" id="A0A5C6XEY9"/>
<organism evidence="1 2">
    <name type="scientific">Lujinxingia vulgaris</name>
    <dbReference type="NCBI Taxonomy" id="2600176"/>
    <lineage>
        <taxon>Bacteria</taxon>
        <taxon>Deltaproteobacteria</taxon>
        <taxon>Bradymonadales</taxon>
        <taxon>Lujinxingiaceae</taxon>
        <taxon>Lujinxingia</taxon>
    </lineage>
</organism>
<comment type="caution">
    <text evidence="1">The sequence shown here is derived from an EMBL/GenBank/DDBJ whole genome shotgun (WGS) entry which is preliminary data.</text>
</comment>
<dbReference type="EMBL" id="VOSM01000002">
    <property type="protein sequence ID" value="TXD38379.1"/>
    <property type="molecule type" value="Genomic_DNA"/>
</dbReference>
<name>A0A5C6XEY9_9DELT</name>
<evidence type="ECO:0000313" key="1">
    <source>
        <dbReference type="EMBL" id="TXD38379.1"/>
    </source>
</evidence>
<keyword evidence="2" id="KW-1185">Reference proteome</keyword>
<proteinExistence type="predicted"/>
<gene>
    <name evidence="1" type="ORF">FRC98_05680</name>
</gene>